<proteinExistence type="predicted"/>
<organism evidence="2">
    <name type="scientific">marine sediment metagenome</name>
    <dbReference type="NCBI Taxonomy" id="412755"/>
    <lineage>
        <taxon>unclassified sequences</taxon>
        <taxon>metagenomes</taxon>
        <taxon>ecological metagenomes</taxon>
    </lineage>
</organism>
<feature type="non-terminal residue" evidence="2">
    <location>
        <position position="114"/>
    </location>
</feature>
<reference evidence="2" key="1">
    <citation type="journal article" date="2014" name="Front. Microbiol.">
        <title>High frequency of phylogenetically diverse reductive dehalogenase-homologous genes in deep subseafloor sedimentary metagenomes.</title>
        <authorList>
            <person name="Kawai M."/>
            <person name="Futagami T."/>
            <person name="Toyoda A."/>
            <person name="Takaki Y."/>
            <person name="Nishi S."/>
            <person name="Hori S."/>
            <person name="Arai W."/>
            <person name="Tsubouchi T."/>
            <person name="Morono Y."/>
            <person name="Uchiyama I."/>
            <person name="Ito T."/>
            <person name="Fujiyama A."/>
            <person name="Inagaki F."/>
            <person name="Takami H."/>
        </authorList>
    </citation>
    <scope>NUCLEOTIDE SEQUENCE</scope>
    <source>
        <strain evidence="2">Expedition CK06-06</strain>
    </source>
</reference>
<dbReference type="EMBL" id="BARS01027148">
    <property type="protein sequence ID" value="GAG08634.1"/>
    <property type="molecule type" value="Genomic_DNA"/>
</dbReference>
<evidence type="ECO:0000313" key="2">
    <source>
        <dbReference type="EMBL" id="GAG08634.1"/>
    </source>
</evidence>
<comment type="caution">
    <text evidence="2">The sequence shown here is derived from an EMBL/GenBank/DDBJ whole genome shotgun (WGS) entry which is preliminary data.</text>
</comment>
<feature type="region of interest" description="Disordered" evidence="1">
    <location>
        <begin position="1"/>
        <end position="20"/>
    </location>
</feature>
<accession>X0US17</accession>
<evidence type="ECO:0000256" key="1">
    <source>
        <dbReference type="SAM" id="MobiDB-lite"/>
    </source>
</evidence>
<protein>
    <submittedName>
        <fullName evidence="2">Uncharacterized protein</fullName>
    </submittedName>
</protein>
<dbReference type="AlphaFoldDB" id="X0US17"/>
<name>X0US17_9ZZZZ</name>
<gene>
    <name evidence="2" type="ORF">S01H1_42674</name>
</gene>
<sequence length="114" mass="13704">MPLQPGHDGTYHGGPNQLNGPFDVRINLWTARRQRSQELKQLYEANWTKYWKWYRNNTEPMTDAADWWRSNETIPTVFKIVETLLPRYMLGMFESPNWFTVEAKHARVESYEHM</sequence>